<gene>
    <name evidence="2" type="ORF">GCM10010121_088920</name>
</gene>
<protein>
    <submittedName>
        <fullName evidence="2">Uncharacterized protein</fullName>
    </submittedName>
</protein>
<keyword evidence="3" id="KW-1185">Reference proteome</keyword>
<dbReference type="RefSeq" id="WP_189317006.1">
    <property type="nucleotide sequence ID" value="NZ_BMQA01000080.1"/>
</dbReference>
<proteinExistence type="predicted"/>
<accession>A0A917P6R5</accession>
<organism evidence="2 3">
    <name type="scientific">Streptomyces brasiliensis</name>
    <dbReference type="NCBI Taxonomy" id="1954"/>
    <lineage>
        <taxon>Bacteria</taxon>
        <taxon>Bacillati</taxon>
        <taxon>Actinomycetota</taxon>
        <taxon>Actinomycetes</taxon>
        <taxon>Kitasatosporales</taxon>
        <taxon>Streptomycetaceae</taxon>
        <taxon>Streptomyces</taxon>
    </lineage>
</organism>
<sequence>MGRRLRTRGLKGTRETGNTNSAGVTITDPNQHSEHKADRDGAFFDAGAATAPSVVAQRAVEQSAGNRAATAVVQRARGAAKRALAWLPSAAISEPEVCGQPWP</sequence>
<dbReference type="EMBL" id="BMQA01000080">
    <property type="protein sequence ID" value="GGJ64470.1"/>
    <property type="molecule type" value="Genomic_DNA"/>
</dbReference>
<dbReference type="AlphaFoldDB" id="A0A917P6R5"/>
<feature type="compositionally biased region" description="Polar residues" evidence="1">
    <location>
        <begin position="18"/>
        <end position="30"/>
    </location>
</feature>
<reference evidence="2" key="2">
    <citation type="submission" date="2020-09" db="EMBL/GenBank/DDBJ databases">
        <authorList>
            <person name="Sun Q."/>
            <person name="Ohkuma M."/>
        </authorList>
    </citation>
    <scope>NUCLEOTIDE SEQUENCE</scope>
    <source>
        <strain evidence="2">JCM 3086</strain>
    </source>
</reference>
<evidence type="ECO:0000313" key="2">
    <source>
        <dbReference type="EMBL" id="GGJ64470.1"/>
    </source>
</evidence>
<feature type="compositionally biased region" description="Basic residues" evidence="1">
    <location>
        <begin position="1"/>
        <end position="11"/>
    </location>
</feature>
<dbReference type="Proteomes" id="UP000657574">
    <property type="component" value="Unassembled WGS sequence"/>
</dbReference>
<name>A0A917P6R5_9ACTN</name>
<feature type="region of interest" description="Disordered" evidence="1">
    <location>
        <begin position="1"/>
        <end position="37"/>
    </location>
</feature>
<evidence type="ECO:0000256" key="1">
    <source>
        <dbReference type="SAM" id="MobiDB-lite"/>
    </source>
</evidence>
<reference evidence="2" key="1">
    <citation type="journal article" date="2014" name="Int. J. Syst. Evol. Microbiol.">
        <title>Complete genome sequence of Corynebacterium casei LMG S-19264T (=DSM 44701T), isolated from a smear-ripened cheese.</title>
        <authorList>
            <consortium name="US DOE Joint Genome Institute (JGI-PGF)"/>
            <person name="Walter F."/>
            <person name="Albersmeier A."/>
            <person name="Kalinowski J."/>
            <person name="Ruckert C."/>
        </authorList>
    </citation>
    <scope>NUCLEOTIDE SEQUENCE</scope>
    <source>
        <strain evidence="2">JCM 3086</strain>
    </source>
</reference>
<evidence type="ECO:0000313" key="3">
    <source>
        <dbReference type="Proteomes" id="UP000657574"/>
    </source>
</evidence>
<comment type="caution">
    <text evidence="2">The sequence shown here is derived from an EMBL/GenBank/DDBJ whole genome shotgun (WGS) entry which is preliminary data.</text>
</comment>